<keyword evidence="3" id="KW-1185">Reference proteome</keyword>
<dbReference type="Proteomes" id="UP000612899">
    <property type="component" value="Unassembled WGS sequence"/>
</dbReference>
<proteinExistence type="predicted"/>
<comment type="caution">
    <text evidence="2">The sequence shown here is derived from an EMBL/GenBank/DDBJ whole genome shotgun (WGS) entry which is preliminary data.</text>
</comment>
<dbReference type="RefSeq" id="WP_203911570.1">
    <property type="nucleotide sequence ID" value="NZ_BONY01000040.1"/>
</dbReference>
<evidence type="ECO:0000256" key="1">
    <source>
        <dbReference type="SAM" id="MobiDB-lite"/>
    </source>
</evidence>
<protein>
    <recommendedName>
        <fullName evidence="4">GIY-YIG nuclease family protein</fullName>
    </recommendedName>
</protein>
<name>A0A8J3VJA2_9ACTN</name>
<accession>A0A8J3VJA2</accession>
<dbReference type="AlphaFoldDB" id="A0A8J3VJA2"/>
<feature type="region of interest" description="Disordered" evidence="1">
    <location>
        <begin position="130"/>
        <end position="158"/>
    </location>
</feature>
<gene>
    <name evidence="2" type="ORF">Rhe02_58650</name>
</gene>
<organism evidence="2 3">
    <name type="scientific">Rhizocola hellebori</name>
    <dbReference type="NCBI Taxonomy" id="1392758"/>
    <lineage>
        <taxon>Bacteria</taxon>
        <taxon>Bacillati</taxon>
        <taxon>Actinomycetota</taxon>
        <taxon>Actinomycetes</taxon>
        <taxon>Micromonosporales</taxon>
        <taxon>Micromonosporaceae</taxon>
        <taxon>Rhizocola</taxon>
    </lineage>
</organism>
<reference evidence="2" key="1">
    <citation type="submission" date="2021-01" db="EMBL/GenBank/DDBJ databases">
        <title>Whole genome shotgun sequence of Rhizocola hellebori NBRC 109834.</title>
        <authorList>
            <person name="Komaki H."/>
            <person name="Tamura T."/>
        </authorList>
    </citation>
    <scope>NUCLEOTIDE SEQUENCE</scope>
    <source>
        <strain evidence="2">NBRC 109834</strain>
    </source>
</reference>
<evidence type="ECO:0008006" key="4">
    <source>
        <dbReference type="Google" id="ProtNLM"/>
    </source>
</evidence>
<sequence>MIRLGSLAGYAFEGPRLLGGWTPPAHPAVYAIMYKPDPETKPETYAVIYVGHADDLSAHRLPFHHPRAQCWIARAGSRWRVYICTYQVPGGLRSHREQIAQELSAIYHPSCNEQQYERSWKDEWIGEYTAPTTGPLTTGRDPGGGPAAECQSDTPAGT</sequence>
<evidence type="ECO:0000313" key="3">
    <source>
        <dbReference type="Proteomes" id="UP000612899"/>
    </source>
</evidence>
<evidence type="ECO:0000313" key="2">
    <source>
        <dbReference type="EMBL" id="GIH07798.1"/>
    </source>
</evidence>
<dbReference type="EMBL" id="BONY01000040">
    <property type="protein sequence ID" value="GIH07798.1"/>
    <property type="molecule type" value="Genomic_DNA"/>
</dbReference>